<comment type="caution">
    <text evidence="1">The sequence shown here is derived from an EMBL/GenBank/DDBJ whole genome shotgun (WGS) entry which is preliminary data.</text>
</comment>
<evidence type="ECO:0000313" key="1">
    <source>
        <dbReference type="EMBL" id="HFM99785.1"/>
    </source>
</evidence>
<dbReference type="AlphaFoldDB" id="A0A7C3KH27"/>
<reference evidence="1" key="1">
    <citation type="journal article" date="2020" name="mSystems">
        <title>Genome- and Community-Level Interaction Insights into Carbon Utilization and Element Cycling Functions of Hydrothermarchaeota in Hydrothermal Sediment.</title>
        <authorList>
            <person name="Zhou Z."/>
            <person name="Liu Y."/>
            <person name="Xu W."/>
            <person name="Pan J."/>
            <person name="Luo Z.H."/>
            <person name="Li M."/>
        </authorList>
    </citation>
    <scope>NUCLEOTIDE SEQUENCE [LARGE SCALE GENOMIC DNA]</scope>
    <source>
        <strain evidence="1">SpSt-418</strain>
    </source>
</reference>
<organism evidence="1">
    <name type="scientific">Oscillatoriales cyanobacterium SpSt-418</name>
    <dbReference type="NCBI Taxonomy" id="2282169"/>
    <lineage>
        <taxon>Bacteria</taxon>
        <taxon>Bacillati</taxon>
        <taxon>Cyanobacteriota</taxon>
        <taxon>Cyanophyceae</taxon>
        <taxon>Oscillatoriophycideae</taxon>
        <taxon>Oscillatoriales</taxon>
    </lineage>
</organism>
<accession>A0A7C3KH27</accession>
<dbReference type="EMBL" id="DSRU01000275">
    <property type="protein sequence ID" value="HFM99785.1"/>
    <property type="molecule type" value="Genomic_DNA"/>
</dbReference>
<protein>
    <submittedName>
        <fullName evidence="1">Uncharacterized protein</fullName>
    </submittedName>
</protein>
<gene>
    <name evidence="1" type="ORF">ENR64_18930</name>
</gene>
<name>A0A7C3KH27_9CYAN</name>
<proteinExistence type="predicted"/>
<sequence>MSLAGDLQQAASRAALVSEVLRHALQVQGEGAKQWYLHQLAFQLGVDSSAYPKGTLPSESLAEVKSENFTDLRGAG</sequence>